<evidence type="ECO:0000313" key="6">
    <source>
        <dbReference type="Proteomes" id="UP001274896"/>
    </source>
</evidence>
<dbReference type="InterPro" id="IPR013783">
    <property type="entry name" value="Ig-like_fold"/>
</dbReference>
<dbReference type="SUPFAM" id="SSF48726">
    <property type="entry name" value="Immunoglobulin"/>
    <property type="match status" value="1"/>
</dbReference>
<evidence type="ECO:0000313" key="5">
    <source>
        <dbReference type="EMBL" id="KAK3518956.1"/>
    </source>
</evidence>
<sequence length="116" mass="13502">HALLQCDKTSIHTTIGRDINVLCSYNAKQFLLSKKYWCLGESRSTCEVLMDTDGFTTPRLKKKAKIYQSLRTIHILMTELQLEDTGIYWAGIDKIYADIMFRIKVVVTEEQGQRRR</sequence>
<feature type="domain" description="Immunoglobulin V-set" evidence="4">
    <location>
        <begin position="9"/>
        <end position="92"/>
    </location>
</feature>
<dbReference type="InterPro" id="IPR013106">
    <property type="entry name" value="Ig_V-set"/>
</dbReference>
<feature type="non-terminal residue" evidence="5">
    <location>
        <position position="116"/>
    </location>
</feature>
<gene>
    <name evidence="5" type="ORF">QTP70_016218</name>
</gene>
<evidence type="ECO:0000256" key="2">
    <source>
        <dbReference type="ARBA" id="ARBA00022692"/>
    </source>
</evidence>
<accession>A0AAE0QF51</accession>
<reference evidence="5" key="1">
    <citation type="submission" date="2023-06" db="EMBL/GenBank/DDBJ databases">
        <title>Male Hemibagrus guttatus genome.</title>
        <authorList>
            <person name="Bian C."/>
        </authorList>
    </citation>
    <scope>NUCLEOTIDE SEQUENCE</scope>
    <source>
        <strain evidence="5">Male_cb2023</strain>
        <tissue evidence="5">Muscle</tissue>
    </source>
</reference>
<dbReference type="PANTHER" id="PTHR11860:SF96">
    <property type="match status" value="1"/>
</dbReference>
<dbReference type="AlphaFoldDB" id="A0AAE0QF51"/>
<dbReference type="GO" id="GO:0004888">
    <property type="term" value="F:transmembrane signaling receptor activity"/>
    <property type="evidence" value="ECO:0007669"/>
    <property type="project" value="TreeGrafter"/>
</dbReference>
<dbReference type="Gene3D" id="2.60.40.10">
    <property type="entry name" value="Immunoglobulins"/>
    <property type="match status" value="1"/>
</dbReference>
<evidence type="ECO:0000256" key="1">
    <source>
        <dbReference type="ARBA" id="ARBA00004370"/>
    </source>
</evidence>
<name>A0AAE0QF51_9TELE</name>
<dbReference type="Pfam" id="PF07686">
    <property type="entry name" value="V-set"/>
    <property type="match status" value="1"/>
</dbReference>
<dbReference type="Proteomes" id="UP001274896">
    <property type="component" value="Unassembled WGS sequence"/>
</dbReference>
<comment type="caution">
    <text evidence="5">The sequence shown here is derived from an EMBL/GenBank/DDBJ whole genome shotgun (WGS) entry which is preliminary data.</text>
</comment>
<dbReference type="InterPro" id="IPR036179">
    <property type="entry name" value="Ig-like_dom_sf"/>
</dbReference>
<keyword evidence="3" id="KW-0472">Membrane</keyword>
<keyword evidence="2" id="KW-0812">Transmembrane</keyword>
<protein>
    <recommendedName>
        <fullName evidence="4">Immunoglobulin V-set domain-containing protein</fullName>
    </recommendedName>
</protein>
<proteinExistence type="predicted"/>
<evidence type="ECO:0000259" key="4">
    <source>
        <dbReference type="Pfam" id="PF07686"/>
    </source>
</evidence>
<dbReference type="PANTHER" id="PTHR11860">
    <property type="entry name" value="POLYMERIC-IMMUNOGLOBULIN RECEPTOR"/>
    <property type="match status" value="1"/>
</dbReference>
<organism evidence="5 6">
    <name type="scientific">Hemibagrus guttatus</name>
    <dbReference type="NCBI Taxonomy" id="175788"/>
    <lineage>
        <taxon>Eukaryota</taxon>
        <taxon>Metazoa</taxon>
        <taxon>Chordata</taxon>
        <taxon>Craniata</taxon>
        <taxon>Vertebrata</taxon>
        <taxon>Euteleostomi</taxon>
        <taxon>Actinopterygii</taxon>
        <taxon>Neopterygii</taxon>
        <taxon>Teleostei</taxon>
        <taxon>Ostariophysi</taxon>
        <taxon>Siluriformes</taxon>
        <taxon>Bagridae</taxon>
        <taxon>Hemibagrus</taxon>
    </lineage>
</organism>
<dbReference type="InterPro" id="IPR050671">
    <property type="entry name" value="CD300_family_receptors"/>
</dbReference>
<dbReference type="GO" id="GO:0005886">
    <property type="term" value="C:plasma membrane"/>
    <property type="evidence" value="ECO:0007669"/>
    <property type="project" value="TreeGrafter"/>
</dbReference>
<comment type="subcellular location">
    <subcellularLocation>
        <location evidence="1">Membrane</location>
    </subcellularLocation>
</comment>
<keyword evidence="6" id="KW-1185">Reference proteome</keyword>
<dbReference type="EMBL" id="JAUCMX010000017">
    <property type="protein sequence ID" value="KAK3518956.1"/>
    <property type="molecule type" value="Genomic_DNA"/>
</dbReference>
<evidence type="ECO:0000256" key="3">
    <source>
        <dbReference type="ARBA" id="ARBA00023136"/>
    </source>
</evidence>